<evidence type="ECO:0000256" key="1">
    <source>
        <dbReference type="SAM" id="MobiDB-lite"/>
    </source>
</evidence>
<comment type="caution">
    <text evidence="2">The sequence shown here is derived from an EMBL/GenBank/DDBJ whole genome shotgun (WGS) entry which is preliminary data.</text>
</comment>
<dbReference type="Proteomes" id="UP001337655">
    <property type="component" value="Unassembled WGS sequence"/>
</dbReference>
<name>A0AAV9PPB0_9PEZI</name>
<sequence>MTRLNAGPPTSDNMDSHAMDSAPTLIGRRTTNGQRSRIPIVAIMLRGIRVYEIELRTLKRFSTTAWQTFGRSTSIPRTDPQQELTFDIEDARFWQLPSPSAVRVVLQWMDLAKETAGNDLLPRLTAPGGCTFHFACEVYAATIIFNVRPRKISNQALEPLMKHVSTQPSKLTLQTVHELLPIDNVLMTRCITAAFENRENRKYFPGEISAIKTYLKVDPELDSRFNDIGRSRRRKVQRQRRY</sequence>
<dbReference type="AlphaFoldDB" id="A0AAV9PPB0"/>
<feature type="region of interest" description="Disordered" evidence="1">
    <location>
        <begin position="1"/>
        <end position="20"/>
    </location>
</feature>
<reference evidence="2 3" key="1">
    <citation type="submission" date="2023-08" db="EMBL/GenBank/DDBJ databases">
        <title>Black Yeasts Isolated from many extreme environments.</title>
        <authorList>
            <person name="Coleine C."/>
            <person name="Stajich J.E."/>
            <person name="Selbmann L."/>
        </authorList>
    </citation>
    <scope>NUCLEOTIDE SEQUENCE [LARGE SCALE GENOMIC DNA]</scope>
    <source>
        <strain evidence="2 3">CCFEE 5935</strain>
    </source>
</reference>
<dbReference type="RefSeq" id="XP_064663248.1">
    <property type="nucleotide sequence ID" value="XM_064798921.1"/>
</dbReference>
<proteinExistence type="predicted"/>
<dbReference type="EMBL" id="JAVRRT010000002">
    <property type="protein sequence ID" value="KAK5174579.1"/>
    <property type="molecule type" value="Genomic_DNA"/>
</dbReference>
<accession>A0AAV9PPB0</accession>
<protein>
    <submittedName>
        <fullName evidence="2">Uncharacterized protein</fullName>
    </submittedName>
</protein>
<evidence type="ECO:0000313" key="2">
    <source>
        <dbReference type="EMBL" id="KAK5174579.1"/>
    </source>
</evidence>
<dbReference type="GeneID" id="89923008"/>
<gene>
    <name evidence="2" type="ORF">LTR77_001660</name>
</gene>
<keyword evidence="3" id="KW-1185">Reference proteome</keyword>
<evidence type="ECO:0000313" key="3">
    <source>
        <dbReference type="Proteomes" id="UP001337655"/>
    </source>
</evidence>
<organism evidence="2 3">
    <name type="scientific">Saxophila tyrrhenica</name>
    <dbReference type="NCBI Taxonomy" id="1690608"/>
    <lineage>
        <taxon>Eukaryota</taxon>
        <taxon>Fungi</taxon>
        <taxon>Dikarya</taxon>
        <taxon>Ascomycota</taxon>
        <taxon>Pezizomycotina</taxon>
        <taxon>Dothideomycetes</taxon>
        <taxon>Dothideomycetidae</taxon>
        <taxon>Mycosphaerellales</taxon>
        <taxon>Extremaceae</taxon>
        <taxon>Saxophila</taxon>
    </lineage>
</organism>